<dbReference type="InterPro" id="IPR002213">
    <property type="entry name" value="UDP_glucos_trans"/>
</dbReference>
<keyword evidence="5" id="KW-1185">Reference proteome</keyword>
<name>A0A8J2MA61_9HEXA</name>
<dbReference type="AlphaFoldDB" id="A0A8J2MA61"/>
<comment type="similarity">
    <text evidence="1">Belongs to the UDP-glycosyltransferase family.</text>
</comment>
<keyword evidence="2" id="KW-0328">Glycosyltransferase</keyword>
<dbReference type="Proteomes" id="UP000708208">
    <property type="component" value="Unassembled WGS sequence"/>
</dbReference>
<dbReference type="InterPro" id="IPR050271">
    <property type="entry name" value="UDP-glycosyltransferase"/>
</dbReference>
<evidence type="ECO:0000313" key="5">
    <source>
        <dbReference type="Proteomes" id="UP000708208"/>
    </source>
</evidence>
<proteinExistence type="inferred from homology"/>
<sequence>MPDIVEIGGVHCRPGKPLPKDLEEYISGAKDGVILFSLGSILKGQDMAEETRKAFDILAHPNVKLFITHGGLLSTQEAIYHGVPLVGIPVFGDQDMNVNRYVKEGIATFLEIVDVTEEDVSKAIQTILTNPAYKRKEAQLHPVPFFGCNCNTCLNAHCIIVLHH</sequence>
<keyword evidence="3" id="KW-0808">Transferase</keyword>
<comment type="caution">
    <text evidence="4">The sequence shown here is derived from an EMBL/GenBank/DDBJ whole genome shotgun (WGS) entry which is preliminary data.</text>
</comment>
<dbReference type="EMBL" id="CAJVCH010570396">
    <property type="protein sequence ID" value="CAG7834815.1"/>
    <property type="molecule type" value="Genomic_DNA"/>
</dbReference>
<reference evidence="4" key="1">
    <citation type="submission" date="2021-06" db="EMBL/GenBank/DDBJ databases">
        <authorList>
            <person name="Hodson N. C."/>
            <person name="Mongue J. A."/>
            <person name="Jaron S. K."/>
        </authorList>
    </citation>
    <scope>NUCLEOTIDE SEQUENCE</scope>
</reference>
<evidence type="ECO:0000313" key="4">
    <source>
        <dbReference type="EMBL" id="CAG7834815.1"/>
    </source>
</evidence>
<protein>
    <submittedName>
        <fullName evidence="4">Uncharacterized protein</fullName>
    </submittedName>
</protein>
<organism evidence="4 5">
    <name type="scientific">Allacma fusca</name>
    <dbReference type="NCBI Taxonomy" id="39272"/>
    <lineage>
        <taxon>Eukaryota</taxon>
        <taxon>Metazoa</taxon>
        <taxon>Ecdysozoa</taxon>
        <taxon>Arthropoda</taxon>
        <taxon>Hexapoda</taxon>
        <taxon>Collembola</taxon>
        <taxon>Symphypleona</taxon>
        <taxon>Sminthuridae</taxon>
        <taxon>Allacma</taxon>
    </lineage>
</organism>
<dbReference type="Pfam" id="PF00201">
    <property type="entry name" value="UDPGT"/>
    <property type="match status" value="2"/>
</dbReference>
<evidence type="ECO:0000256" key="1">
    <source>
        <dbReference type="ARBA" id="ARBA00009995"/>
    </source>
</evidence>
<evidence type="ECO:0000256" key="3">
    <source>
        <dbReference type="ARBA" id="ARBA00022679"/>
    </source>
</evidence>
<dbReference type="PANTHER" id="PTHR48043:SF159">
    <property type="entry name" value="EG:EG0003.4 PROTEIN-RELATED"/>
    <property type="match status" value="1"/>
</dbReference>
<gene>
    <name evidence="4" type="ORF">AFUS01_LOCUS44272</name>
</gene>
<dbReference type="PANTHER" id="PTHR48043">
    <property type="entry name" value="EG:EG0003.4 PROTEIN-RELATED"/>
    <property type="match status" value="1"/>
</dbReference>
<evidence type="ECO:0000256" key="2">
    <source>
        <dbReference type="ARBA" id="ARBA00022676"/>
    </source>
</evidence>
<accession>A0A8J2MA61</accession>
<dbReference type="CDD" id="cd03784">
    <property type="entry name" value="GT1_Gtf-like"/>
    <property type="match status" value="1"/>
</dbReference>
<dbReference type="GO" id="GO:0008194">
    <property type="term" value="F:UDP-glycosyltransferase activity"/>
    <property type="evidence" value="ECO:0007669"/>
    <property type="project" value="InterPro"/>
</dbReference>
<dbReference type="OrthoDB" id="5835829at2759"/>